<dbReference type="InterPro" id="IPR049804">
    <property type="entry name" value="Choice_anch_L"/>
</dbReference>
<dbReference type="EMBL" id="PVNK01000108">
    <property type="protein sequence ID" value="PRQ02950.1"/>
    <property type="molecule type" value="Genomic_DNA"/>
</dbReference>
<organism evidence="3 4">
    <name type="scientific">Enhygromyxa salina</name>
    <dbReference type="NCBI Taxonomy" id="215803"/>
    <lineage>
        <taxon>Bacteria</taxon>
        <taxon>Pseudomonadati</taxon>
        <taxon>Myxococcota</taxon>
        <taxon>Polyangia</taxon>
        <taxon>Nannocystales</taxon>
        <taxon>Nannocystaceae</taxon>
        <taxon>Enhygromyxa</taxon>
    </lineage>
</organism>
<dbReference type="AlphaFoldDB" id="A0A2S9YCV2"/>
<dbReference type="PROSITE" id="PS51257">
    <property type="entry name" value="PROKAR_LIPOPROTEIN"/>
    <property type="match status" value="1"/>
</dbReference>
<evidence type="ECO:0000313" key="4">
    <source>
        <dbReference type="Proteomes" id="UP000237968"/>
    </source>
</evidence>
<feature type="region of interest" description="Disordered" evidence="1">
    <location>
        <begin position="27"/>
        <end position="152"/>
    </location>
</feature>
<comment type="caution">
    <text evidence="3">The sequence shown here is derived from an EMBL/GenBank/DDBJ whole genome shotgun (WGS) entry which is preliminary data.</text>
</comment>
<feature type="region of interest" description="Disordered" evidence="1">
    <location>
        <begin position="250"/>
        <end position="272"/>
    </location>
</feature>
<dbReference type="Proteomes" id="UP000237968">
    <property type="component" value="Unassembled WGS sequence"/>
</dbReference>
<evidence type="ECO:0000313" key="3">
    <source>
        <dbReference type="EMBL" id="PRQ02950.1"/>
    </source>
</evidence>
<keyword evidence="2" id="KW-0732">Signal</keyword>
<evidence type="ECO:0000256" key="2">
    <source>
        <dbReference type="SAM" id="SignalP"/>
    </source>
</evidence>
<gene>
    <name evidence="3" type="ORF">ENSA5_18890</name>
</gene>
<evidence type="ECO:0000256" key="1">
    <source>
        <dbReference type="SAM" id="MobiDB-lite"/>
    </source>
</evidence>
<protein>
    <submittedName>
        <fullName evidence="3">Uncharacterized protein</fullName>
    </submittedName>
</protein>
<feature type="signal peptide" evidence="2">
    <location>
        <begin position="1"/>
        <end position="22"/>
    </location>
</feature>
<feature type="chain" id="PRO_5015786169" evidence="2">
    <location>
        <begin position="23"/>
        <end position="465"/>
    </location>
</feature>
<reference evidence="3 4" key="1">
    <citation type="submission" date="2018-03" db="EMBL/GenBank/DDBJ databases">
        <title>Draft Genome Sequences of the Obligatory Marine Myxobacteria Enhygromyxa salina SWB005.</title>
        <authorList>
            <person name="Poehlein A."/>
            <person name="Moghaddam J.A."/>
            <person name="Harms H."/>
            <person name="Alanjari M."/>
            <person name="Koenig G.M."/>
            <person name="Daniel R."/>
            <person name="Schaeberle T.F."/>
        </authorList>
    </citation>
    <scope>NUCLEOTIDE SEQUENCE [LARGE SCALE GENOMIC DNA]</scope>
    <source>
        <strain evidence="3 4">SWB005</strain>
    </source>
</reference>
<proteinExistence type="predicted"/>
<sequence>MNRKHFLTLGLSCSLALVFGCADDSVEEAGLNDDTGTSTGTGDGDGDGSSAEGMDMDQGDGDGDPGDGDGDTGDGDGDTGDGDGDTGDGDGDTGDGDGDTGDGDGDTGDGDGDTGDGDGDTTGDGDGDTGTTGNPGACQAPSEYVDCDGTPDDLTTDPFQALGVNCGDDPASTVIAENTTMNSNNDNAWRIATQFGSADGDNYNGKLWAANDADWENPDMEVIDANTSTAILVLSTGVVEEADDQGVVIEAPGSQGGNGDNGNEDNGGLPDPLSANYGSNMGMGGTPFEDCDLANDCSDSLYEHWYVNGWSDPNDKLWMQMDLQVPVETEGYVFDFAYFSSEFPAWYETAFNDLFIAWSTSESYTGNITFVNDAPLTITSLEDANAFQYKDDAPELAGTGFEGNAGTGWFVARGSVVPEETFQLTFFIADMEDSQLATGVLLDNLRWECAGCIPNEVNNCGIQPQ</sequence>
<name>A0A2S9YCV2_9BACT</name>
<dbReference type="NCBIfam" id="NF038133">
    <property type="entry name" value="choice_anch_L"/>
    <property type="match status" value="1"/>
</dbReference>
<feature type="compositionally biased region" description="Acidic residues" evidence="1">
    <location>
        <begin position="54"/>
        <end position="127"/>
    </location>
</feature>
<keyword evidence="4" id="KW-1185">Reference proteome</keyword>
<accession>A0A2S9YCV2</accession>